<dbReference type="Gene3D" id="2.60.40.1960">
    <property type="match status" value="1"/>
</dbReference>
<name>A0A1D6LHM2_MAIZE</name>
<dbReference type="AlphaFoldDB" id="A0A1D6LHM2"/>
<accession>A0A1D6LHM2</accession>
<proteinExistence type="predicted"/>
<protein>
    <submittedName>
        <fullName evidence="1">Uncharacterized protein</fullName>
    </submittedName>
</protein>
<gene>
    <name evidence="1" type="ORF">ZEAMMB73_Zm00001d035626</name>
</gene>
<dbReference type="FunFam" id="2.40.70.10:FF:000292">
    <property type="match status" value="1"/>
</dbReference>
<evidence type="ECO:0000313" key="1">
    <source>
        <dbReference type="EMBL" id="AQK79372.1"/>
    </source>
</evidence>
<sequence length="124" mass="13786">MVKQGLISDPVFSFWFNRHADEGEGGELYLVEWILATTRVITRLSQSLGRDTGSSTWVMYWLMESPLGFVPAAVAAIAVLNFLLAGPTAIITEIMKDWCCWCSQPGVQDCCFSIWTADPRSFAS</sequence>
<dbReference type="EMBL" id="CM000782">
    <property type="protein sequence ID" value="AQK79372.1"/>
    <property type="molecule type" value="Genomic_DNA"/>
</dbReference>
<organism evidence="1">
    <name type="scientific">Zea mays</name>
    <name type="common">Maize</name>
    <dbReference type="NCBI Taxonomy" id="4577"/>
    <lineage>
        <taxon>Eukaryota</taxon>
        <taxon>Viridiplantae</taxon>
        <taxon>Streptophyta</taxon>
        <taxon>Embryophyta</taxon>
        <taxon>Tracheophyta</taxon>
        <taxon>Spermatophyta</taxon>
        <taxon>Magnoliopsida</taxon>
        <taxon>Liliopsida</taxon>
        <taxon>Poales</taxon>
        <taxon>Poaceae</taxon>
        <taxon>PACMAD clade</taxon>
        <taxon>Panicoideae</taxon>
        <taxon>Andropogonodae</taxon>
        <taxon>Andropogoneae</taxon>
        <taxon>Tripsacinae</taxon>
        <taxon>Zea</taxon>
    </lineage>
</organism>
<reference evidence="1" key="1">
    <citation type="submission" date="2015-12" db="EMBL/GenBank/DDBJ databases">
        <title>Update maize B73 reference genome by single molecule sequencing technologies.</title>
        <authorList>
            <consortium name="Maize Genome Sequencing Project"/>
            <person name="Ware D."/>
        </authorList>
    </citation>
    <scope>NUCLEOTIDE SEQUENCE</scope>
    <source>
        <tissue evidence="1">Seedling</tissue>
    </source>
</reference>